<reference evidence="4 5" key="1">
    <citation type="submission" date="2024-08" db="EMBL/GenBank/DDBJ databases">
        <title>Whole-genome sequencing of halo(alkali)philic microorganisms from hypersaline lakes.</title>
        <authorList>
            <person name="Sorokin D.Y."/>
            <person name="Merkel A.Y."/>
            <person name="Messina E."/>
            <person name="Yakimov M."/>
        </authorList>
    </citation>
    <scope>NUCLEOTIDE SEQUENCE [LARGE SCALE GENOMIC DNA]</scope>
    <source>
        <strain evidence="4 5">AB-hyl4</strain>
    </source>
</reference>
<dbReference type="Gene3D" id="3.40.50.720">
    <property type="entry name" value="NAD(P)-binding Rossmann-like Domain"/>
    <property type="match status" value="1"/>
</dbReference>
<proteinExistence type="predicted"/>
<evidence type="ECO:0000313" key="5">
    <source>
        <dbReference type="Proteomes" id="UP001575105"/>
    </source>
</evidence>
<dbReference type="Proteomes" id="UP001575105">
    <property type="component" value="Unassembled WGS sequence"/>
</dbReference>
<gene>
    <name evidence="4" type="ORF">ACERK3_11175</name>
</gene>
<sequence length="252" mass="28129">MSRRGVDLDVASVQGDFARFEDLRQLDRYEIEAVVHLGAVTGGCSEHDAMAVNVEGTRCLMRYLIDWGCRRFVFASSIAVVGLQSADFRPRSFPIADEHPCDDRDGYGFSKYLMEEVSRYHHRQNPQIDVTNLRLAAIRPDDVPPPTEHGGPPGPWALTKLARMSLRDAVDAFKAALTAAEQPGVRVMNASAETAWADRPTAEVLRAWYGPDVDLSYYEQPGNERRGVFDVRRIRETLGFTARDIPQTSASS</sequence>
<keyword evidence="1" id="KW-0521">NADP</keyword>
<accession>A0ABV4U6Q6</accession>
<keyword evidence="2" id="KW-0119">Carbohydrate metabolism</keyword>
<dbReference type="Pfam" id="PF01370">
    <property type="entry name" value="Epimerase"/>
    <property type="match status" value="1"/>
</dbReference>
<dbReference type="EMBL" id="JBGUBD010000006">
    <property type="protein sequence ID" value="MFA9478855.1"/>
    <property type="molecule type" value="Genomic_DNA"/>
</dbReference>
<protein>
    <submittedName>
        <fullName evidence="4">NAD-dependent epimerase/dehydratase family protein</fullName>
    </submittedName>
</protein>
<evidence type="ECO:0000259" key="3">
    <source>
        <dbReference type="Pfam" id="PF01370"/>
    </source>
</evidence>
<dbReference type="InterPro" id="IPR001509">
    <property type="entry name" value="Epimerase_deHydtase"/>
</dbReference>
<evidence type="ECO:0000256" key="2">
    <source>
        <dbReference type="ARBA" id="ARBA00023277"/>
    </source>
</evidence>
<comment type="caution">
    <text evidence="4">The sequence shown here is derived from an EMBL/GenBank/DDBJ whole genome shotgun (WGS) entry which is preliminary data.</text>
</comment>
<evidence type="ECO:0000313" key="4">
    <source>
        <dbReference type="EMBL" id="MFA9478855.1"/>
    </source>
</evidence>
<dbReference type="RefSeq" id="WP_425345780.1">
    <property type="nucleotide sequence ID" value="NZ_JBGUBD010000006.1"/>
</dbReference>
<feature type="domain" description="NAD-dependent epimerase/dehydratase" evidence="3">
    <location>
        <begin position="11"/>
        <end position="136"/>
    </location>
</feature>
<dbReference type="PANTHER" id="PTHR43103">
    <property type="entry name" value="NUCLEOSIDE-DIPHOSPHATE-SUGAR EPIMERASE"/>
    <property type="match status" value="1"/>
</dbReference>
<dbReference type="PANTHER" id="PTHR43103:SF3">
    <property type="entry name" value="ADP-L-GLYCERO-D-MANNO-HEPTOSE-6-EPIMERASE"/>
    <property type="match status" value="1"/>
</dbReference>
<dbReference type="InterPro" id="IPR036291">
    <property type="entry name" value="NAD(P)-bd_dom_sf"/>
</dbReference>
<name>A0ABV4U6Q6_9BACT</name>
<evidence type="ECO:0000256" key="1">
    <source>
        <dbReference type="ARBA" id="ARBA00022857"/>
    </source>
</evidence>
<keyword evidence="5" id="KW-1185">Reference proteome</keyword>
<dbReference type="SUPFAM" id="SSF51735">
    <property type="entry name" value="NAD(P)-binding Rossmann-fold domains"/>
    <property type="match status" value="1"/>
</dbReference>
<organism evidence="4 5">
    <name type="scientific">Natronomicrosphaera hydrolytica</name>
    <dbReference type="NCBI Taxonomy" id="3242702"/>
    <lineage>
        <taxon>Bacteria</taxon>
        <taxon>Pseudomonadati</taxon>
        <taxon>Planctomycetota</taxon>
        <taxon>Phycisphaerae</taxon>
        <taxon>Phycisphaerales</taxon>
        <taxon>Phycisphaeraceae</taxon>
        <taxon>Natronomicrosphaera</taxon>
    </lineage>
</organism>